<sequence>MSPGVPVRLAVREDLLPNRGGEALARHAEAALTALLDGLGVPRPVTVTVGSAPLGGPAVALFRAEEQLGSFHDNDLAALSVLGVRPALGAELIAGIARQLAAADVPRLLAEPLDEVSRHLLDLWIRVPDPAPEGPPEAVVAVVRPVDVRLRLAPDYLRALTLVPHEDAFRTVRWRLGRQLGVTPPRLRLEAAPELTGTLVQPVVNDVVLCPVEGMSADTVLVEATTERLREAGLEAEPVGPDSRLALAPARRRAELAGHTHWTATELVAYWWESFAPTVAWRAFDERDVASLLDRLRPVLPTTVRLAAGLPSPWLTERLRAAYRESSHLVCLPTVLEGLVRS</sequence>
<evidence type="ECO:0000313" key="2">
    <source>
        <dbReference type="Proteomes" id="UP000185596"/>
    </source>
</evidence>
<name>A0A1Q8CV14_9PSEU</name>
<reference evidence="1 2" key="1">
    <citation type="submission" date="2016-12" db="EMBL/GenBank/DDBJ databases">
        <title>The draft genome sequence of Actinophytocola sp. 11-183.</title>
        <authorList>
            <person name="Wang W."/>
            <person name="Yuan L."/>
        </authorList>
    </citation>
    <scope>NUCLEOTIDE SEQUENCE [LARGE SCALE GENOMIC DNA]</scope>
    <source>
        <strain evidence="1 2">11-183</strain>
    </source>
</reference>
<dbReference type="Gene3D" id="3.40.30.60">
    <property type="entry name" value="FHIPEP family, domain 1"/>
    <property type="match status" value="1"/>
</dbReference>
<dbReference type="InterPro" id="IPR042194">
    <property type="entry name" value="FHIPEP_1"/>
</dbReference>
<dbReference type="Proteomes" id="UP000185596">
    <property type="component" value="Unassembled WGS sequence"/>
</dbReference>
<dbReference type="AlphaFoldDB" id="A0A1Q8CV14"/>
<evidence type="ECO:0000313" key="1">
    <source>
        <dbReference type="EMBL" id="OLF18198.1"/>
    </source>
</evidence>
<accession>A0A1Q8CV14</accession>
<proteinExistence type="predicted"/>
<protein>
    <submittedName>
        <fullName evidence="1">Uncharacterized protein</fullName>
    </submittedName>
</protein>
<gene>
    <name evidence="1" type="ORF">BU204_07620</name>
</gene>
<dbReference type="STRING" id="1912961.BU204_07620"/>
<comment type="caution">
    <text evidence="1">The sequence shown here is derived from an EMBL/GenBank/DDBJ whole genome shotgun (WGS) entry which is preliminary data.</text>
</comment>
<dbReference type="RefSeq" id="WP_075124869.1">
    <property type="nucleotide sequence ID" value="NZ_MSIE01000009.1"/>
</dbReference>
<dbReference type="EMBL" id="MSIE01000009">
    <property type="protein sequence ID" value="OLF18198.1"/>
    <property type="molecule type" value="Genomic_DNA"/>
</dbReference>
<keyword evidence="2" id="KW-1185">Reference proteome</keyword>
<organism evidence="1 2">
    <name type="scientific">Actinophytocola xanthii</name>
    <dbReference type="NCBI Taxonomy" id="1912961"/>
    <lineage>
        <taxon>Bacteria</taxon>
        <taxon>Bacillati</taxon>
        <taxon>Actinomycetota</taxon>
        <taxon>Actinomycetes</taxon>
        <taxon>Pseudonocardiales</taxon>
        <taxon>Pseudonocardiaceae</taxon>
    </lineage>
</organism>